<dbReference type="EMBL" id="BARS01037044">
    <property type="protein sequence ID" value="GAG21821.1"/>
    <property type="molecule type" value="Genomic_DNA"/>
</dbReference>
<dbReference type="PANTHER" id="PTHR33546">
    <property type="entry name" value="LARGE, MULTIFUNCTIONAL SECRETED PROTEIN-RELATED"/>
    <property type="match status" value="1"/>
</dbReference>
<dbReference type="PANTHER" id="PTHR33546:SF1">
    <property type="entry name" value="LARGE, MULTIFUNCTIONAL SECRETED PROTEIN"/>
    <property type="match status" value="1"/>
</dbReference>
<dbReference type="InterPro" id="IPR011041">
    <property type="entry name" value="Quinoprot_gluc/sorb_DH_b-prop"/>
</dbReference>
<dbReference type="Pfam" id="PF23500">
    <property type="entry name" value="DUF7133"/>
    <property type="match status" value="1"/>
</dbReference>
<dbReference type="AlphaFoldDB" id="X0XA40"/>
<evidence type="ECO:0000259" key="1">
    <source>
        <dbReference type="Pfam" id="PF23500"/>
    </source>
</evidence>
<name>X0XA40_9ZZZZ</name>
<dbReference type="InterPro" id="IPR011042">
    <property type="entry name" value="6-blade_b-propeller_TolB-like"/>
</dbReference>
<dbReference type="InterPro" id="IPR055557">
    <property type="entry name" value="DUF7133"/>
</dbReference>
<gene>
    <name evidence="2" type="ORF">S01H1_56848</name>
</gene>
<evidence type="ECO:0000313" key="2">
    <source>
        <dbReference type="EMBL" id="GAG21821.1"/>
    </source>
</evidence>
<dbReference type="Gene3D" id="2.120.10.30">
    <property type="entry name" value="TolB, C-terminal domain"/>
    <property type="match status" value="1"/>
</dbReference>
<comment type="caution">
    <text evidence="2">The sequence shown here is derived from an EMBL/GenBank/DDBJ whole genome shotgun (WGS) entry which is preliminary data.</text>
</comment>
<organism evidence="2">
    <name type="scientific">marine sediment metagenome</name>
    <dbReference type="NCBI Taxonomy" id="412755"/>
    <lineage>
        <taxon>unclassified sequences</taxon>
        <taxon>metagenomes</taxon>
        <taxon>ecological metagenomes</taxon>
    </lineage>
</organism>
<feature type="non-terminal residue" evidence="2">
    <location>
        <position position="190"/>
    </location>
</feature>
<feature type="domain" description="DUF7133" evidence="1">
    <location>
        <begin position="112"/>
        <end position="185"/>
    </location>
</feature>
<proteinExistence type="predicted"/>
<accession>X0XA40</accession>
<protein>
    <recommendedName>
        <fullName evidence="1">DUF7133 domain-containing protein</fullName>
    </recommendedName>
</protein>
<dbReference type="SUPFAM" id="SSF50952">
    <property type="entry name" value="Soluble quinoprotein glucose dehydrogenase"/>
    <property type="match status" value="1"/>
</dbReference>
<reference evidence="2" key="1">
    <citation type="journal article" date="2014" name="Front. Microbiol.">
        <title>High frequency of phylogenetically diverse reductive dehalogenase-homologous genes in deep subseafloor sedimentary metagenomes.</title>
        <authorList>
            <person name="Kawai M."/>
            <person name="Futagami T."/>
            <person name="Toyoda A."/>
            <person name="Takaki Y."/>
            <person name="Nishi S."/>
            <person name="Hori S."/>
            <person name="Arai W."/>
            <person name="Tsubouchi T."/>
            <person name="Morono Y."/>
            <person name="Uchiyama I."/>
            <person name="Ito T."/>
            <person name="Fujiyama A."/>
            <person name="Inagaki F."/>
            <person name="Takami H."/>
        </authorList>
    </citation>
    <scope>NUCLEOTIDE SEQUENCE</scope>
    <source>
        <strain evidence="2">Expedition CK06-06</strain>
    </source>
</reference>
<sequence>MAGIDKRFVTVADSPVKTPQAGTLLRLSPDFSKREVMADGFRNAYDFDFHPFGDLFTYDSDGERDVSLPWYRSTRVFQVLPGAHAGWLSRHWKRPAGFLDMPPVMASFGRGSPTGVECYRHTHFPEKYRGALFVLDWTYGRVMTLPLTENGSVWQSESEEFISTVGQFGFAPTDAAVAPDGSLYVSVGGR</sequence>